<evidence type="ECO:0000313" key="7">
    <source>
        <dbReference type="EMBL" id="PYB73094.1"/>
    </source>
</evidence>
<feature type="transmembrane region" description="Helical" evidence="4">
    <location>
        <begin position="203"/>
        <end position="224"/>
    </location>
</feature>
<evidence type="ECO:0000256" key="4">
    <source>
        <dbReference type="SAM" id="Phobius"/>
    </source>
</evidence>
<dbReference type="Proteomes" id="UP000247536">
    <property type="component" value="Unassembled WGS sequence"/>
</dbReference>
<keyword evidence="4" id="KW-0472">Membrane</keyword>
<dbReference type="InterPro" id="IPR051310">
    <property type="entry name" value="MCP_chemotaxis"/>
</dbReference>
<evidence type="ECO:0000256" key="3">
    <source>
        <dbReference type="PROSITE-ProRule" id="PRU00284"/>
    </source>
</evidence>
<evidence type="ECO:0000256" key="1">
    <source>
        <dbReference type="ARBA" id="ARBA00022500"/>
    </source>
</evidence>
<sequence>MREGIFMKNISIGAKFTLIASLFLLLAVGMAVYVNTQVKVLTEAYSGLLKDETKAASQLTRANRALFTARASLADMIMMSDPKAIAAAKGDLIEARKSMLEMIDSASQALPREEAHAGVHETLASVKDSATSIFDVSCARVIQVGEKSTTPDEIISAVSLYTRECQPKFSAVSAELSKVRSEVSDAADHEGEELAGVANNTRMITVVVMISGGLLVFAIGFALFRVSVVAPIGHLTTRMSVIAQGDFAVDVPETNRRDEIGKMAQALQVFKDNGLHTLQLQSEAEAARTATEADRLAAAERDRQIAAEMAQATKSLAHGLRRMADGDLSAGIDEAFAPSFESLRQDFNRTVVQLRDTLQAVTQSTRSIDAGSRELDLSADALSKRTEQQASALEETAAALDEITVNVANSSKLAQQARAAAAEANRAASESRAVVTTAMDAMSTIEASSGQISSIIGVIDEIAFQTNLLALNAGVEAARAGDAGKGFAVVAQEVRELAQRSAQAAREIKDLIRSSTQQVGTGVDLVARTGKALEMIEECVAVVNGHIDSIAVSAQEQSTGLVQVNSAVNQIDQQTQQNAAMAEEATAASNALAAEAVTLRDLIGHFNLMAGSTDQVRRTSGAQADRRAA</sequence>
<evidence type="ECO:0000256" key="2">
    <source>
        <dbReference type="ARBA" id="ARBA00029447"/>
    </source>
</evidence>
<dbReference type="InterPro" id="IPR003660">
    <property type="entry name" value="HAMP_dom"/>
</dbReference>
<dbReference type="CDD" id="cd06225">
    <property type="entry name" value="HAMP"/>
    <property type="match status" value="1"/>
</dbReference>
<keyword evidence="4" id="KW-1133">Transmembrane helix</keyword>
<keyword evidence="8" id="KW-1185">Reference proteome</keyword>
<dbReference type="InterPro" id="IPR004090">
    <property type="entry name" value="Chemotax_Me-accpt_rcpt"/>
</dbReference>
<dbReference type="Pfam" id="PF00015">
    <property type="entry name" value="MCPsignal"/>
    <property type="match status" value="1"/>
</dbReference>
<dbReference type="PROSITE" id="PS50885">
    <property type="entry name" value="HAMP"/>
    <property type="match status" value="2"/>
</dbReference>
<reference evidence="7 8" key="1">
    <citation type="submission" date="2018-06" db="EMBL/GenBank/DDBJ databases">
        <title>Rhizobium wuzhouense sp. nov., isolated from roots of Oryza officinalis.</title>
        <authorList>
            <person name="Yuan T."/>
        </authorList>
    </citation>
    <scope>NUCLEOTIDE SEQUENCE [LARGE SCALE GENOMIC DNA]</scope>
    <source>
        <strain evidence="7 8">W44</strain>
    </source>
</reference>
<evidence type="ECO:0000259" key="5">
    <source>
        <dbReference type="PROSITE" id="PS50111"/>
    </source>
</evidence>
<dbReference type="CDD" id="cd11386">
    <property type="entry name" value="MCP_signal"/>
    <property type="match status" value="1"/>
</dbReference>
<organism evidence="7 8">
    <name type="scientific">Rhizobium wuzhouense</name>
    <dbReference type="NCBI Taxonomy" id="1986026"/>
    <lineage>
        <taxon>Bacteria</taxon>
        <taxon>Pseudomonadati</taxon>
        <taxon>Pseudomonadota</taxon>
        <taxon>Alphaproteobacteria</taxon>
        <taxon>Hyphomicrobiales</taxon>
        <taxon>Rhizobiaceae</taxon>
        <taxon>Rhizobium/Agrobacterium group</taxon>
        <taxon>Rhizobium</taxon>
    </lineage>
</organism>
<comment type="similarity">
    <text evidence="2">Belongs to the methyl-accepting chemotaxis (MCP) protein family.</text>
</comment>
<dbReference type="PANTHER" id="PTHR43531:SF11">
    <property type="entry name" value="METHYL-ACCEPTING CHEMOTAXIS PROTEIN 3"/>
    <property type="match status" value="1"/>
</dbReference>
<dbReference type="SUPFAM" id="SSF58104">
    <property type="entry name" value="Methyl-accepting chemotaxis protein (MCP) signaling domain"/>
    <property type="match status" value="1"/>
</dbReference>
<keyword evidence="4" id="KW-0812">Transmembrane</keyword>
<accession>A0ABX5NRZ9</accession>
<feature type="domain" description="HAMP" evidence="6">
    <location>
        <begin position="307"/>
        <end position="359"/>
    </location>
</feature>
<gene>
    <name evidence="7" type="ORF">DMY87_12265</name>
</gene>
<feature type="domain" description="Methyl-accepting transducer" evidence="5">
    <location>
        <begin position="364"/>
        <end position="593"/>
    </location>
</feature>
<evidence type="ECO:0000313" key="8">
    <source>
        <dbReference type="Proteomes" id="UP000247536"/>
    </source>
</evidence>
<proteinExistence type="inferred from homology"/>
<dbReference type="SUPFAM" id="SSF158472">
    <property type="entry name" value="HAMP domain-like"/>
    <property type="match status" value="1"/>
</dbReference>
<dbReference type="EMBL" id="QJRY01000004">
    <property type="protein sequence ID" value="PYB73094.1"/>
    <property type="molecule type" value="Genomic_DNA"/>
</dbReference>
<evidence type="ECO:0000259" key="6">
    <source>
        <dbReference type="PROSITE" id="PS50885"/>
    </source>
</evidence>
<dbReference type="InterPro" id="IPR004089">
    <property type="entry name" value="MCPsignal_dom"/>
</dbReference>
<name>A0ABX5NRZ9_9HYPH</name>
<dbReference type="Pfam" id="PF00672">
    <property type="entry name" value="HAMP"/>
    <property type="match status" value="1"/>
</dbReference>
<keyword evidence="1" id="KW-0145">Chemotaxis</keyword>
<dbReference type="PRINTS" id="PR00260">
    <property type="entry name" value="CHEMTRNSDUCR"/>
</dbReference>
<dbReference type="PANTHER" id="PTHR43531">
    <property type="entry name" value="PROTEIN ICFG"/>
    <property type="match status" value="1"/>
</dbReference>
<protein>
    <submittedName>
        <fullName evidence="7">Methyl-accepting chemotaxis protein</fullName>
    </submittedName>
</protein>
<keyword evidence="3" id="KW-0807">Transducer</keyword>
<dbReference type="PROSITE" id="PS50111">
    <property type="entry name" value="CHEMOTAXIS_TRANSDUC_2"/>
    <property type="match status" value="1"/>
</dbReference>
<comment type="caution">
    <text evidence="7">The sequence shown here is derived from an EMBL/GenBank/DDBJ whole genome shotgun (WGS) entry which is preliminary data.</text>
</comment>
<dbReference type="Gene3D" id="6.10.340.10">
    <property type="match status" value="1"/>
</dbReference>
<feature type="domain" description="HAMP" evidence="6">
    <location>
        <begin position="226"/>
        <end position="279"/>
    </location>
</feature>
<dbReference type="SMART" id="SM00304">
    <property type="entry name" value="HAMP"/>
    <property type="match status" value="2"/>
</dbReference>
<dbReference type="SMART" id="SM00283">
    <property type="entry name" value="MA"/>
    <property type="match status" value="1"/>
</dbReference>
<dbReference type="Gene3D" id="1.10.287.950">
    <property type="entry name" value="Methyl-accepting chemotaxis protein"/>
    <property type="match status" value="1"/>
</dbReference>